<sequence length="166" mass="19155">MKPWHDILIAADPLVRFLEQDDFFGTAYRGDPTTHLVVRDAAVARHFATDDSFDDFDEWESVSDGVEVFPEDFEWSRQVKHELAKNRCWGIEGKRFNGADLKWADAVSCPLIELMLRDIGILFQCYANDCFPPIWDRVLRVYLDGGFPCGWDGRYPDGRLVVYSNV</sequence>
<proteinExistence type="predicted"/>
<accession>A0A1R1J7X3</accession>
<reference evidence="1 2" key="1">
    <citation type="submission" date="2017-01" db="EMBL/GenBank/DDBJ databases">
        <title>Phylogeographic, genomic and meropenem susceptibility analysis of Burkholderia ubonensis.</title>
        <authorList>
            <person name="Price E.P."/>
            <person name="Sarovich D.S."/>
            <person name="Webb J.R."/>
            <person name="Hall C.M."/>
            <person name="Sahl J.W."/>
            <person name="Kaestli M."/>
            <person name="Mayo M."/>
            <person name="Harrington G."/>
            <person name="Baker A.L."/>
            <person name="Sidak-Loftis L.C."/>
            <person name="Lummis M."/>
            <person name="Schupp J.M."/>
            <person name="Gillece J.D."/>
            <person name="Tuanyok A."/>
            <person name="Warner J."/>
            <person name="Busch J.D."/>
            <person name="Keim P."/>
            <person name="Currie B.J."/>
            <person name="Wagner D.M."/>
        </authorList>
    </citation>
    <scope>NUCLEOTIDE SEQUENCE [LARGE SCALE GENOMIC DNA]</scope>
    <source>
        <strain evidence="1 2">A21</strain>
    </source>
</reference>
<dbReference type="Proteomes" id="UP000187194">
    <property type="component" value="Unassembled WGS sequence"/>
</dbReference>
<gene>
    <name evidence="1" type="ORF">BW685_21490</name>
</gene>
<organism evidence="1 2">
    <name type="scientific">Burkholderia ubonensis</name>
    <dbReference type="NCBI Taxonomy" id="101571"/>
    <lineage>
        <taxon>Bacteria</taxon>
        <taxon>Pseudomonadati</taxon>
        <taxon>Pseudomonadota</taxon>
        <taxon>Betaproteobacteria</taxon>
        <taxon>Burkholderiales</taxon>
        <taxon>Burkholderiaceae</taxon>
        <taxon>Burkholderia</taxon>
        <taxon>Burkholderia cepacia complex</taxon>
    </lineage>
</organism>
<evidence type="ECO:0000313" key="1">
    <source>
        <dbReference type="EMBL" id="OMG71366.1"/>
    </source>
</evidence>
<dbReference type="AlphaFoldDB" id="A0A1R1J7X3"/>
<protein>
    <submittedName>
        <fullName evidence="1">Uncharacterized protein</fullName>
    </submittedName>
</protein>
<evidence type="ECO:0000313" key="2">
    <source>
        <dbReference type="Proteomes" id="UP000187194"/>
    </source>
</evidence>
<name>A0A1R1J7X3_9BURK</name>
<dbReference type="EMBL" id="MTJZ01000033">
    <property type="protein sequence ID" value="OMG71366.1"/>
    <property type="molecule type" value="Genomic_DNA"/>
</dbReference>
<comment type="caution">
    <text evidence="1">The sequence shown here is derived from an EMBL/GenBank/DDBJ whole genome shotgun (WGS) entry which is preliminary data.</text>
</comment>